<dbReference type="Proteomes" id="UP000008064">
    <property type="component" value="Unassembled WGS sequence"/>
</dbReference>
<accession>F8NW51</accession>
<feature type="region of interest" description="Disordered" evidence="1">
    <location>
        <begin position="1"/>
        <end position="91"/>
    </location>
</feature>
<name>F8NW51_SERL9</name>
<dbReference type="HOGENOM" id="CLU_1603736_0_0_1"/>
<feature type="compositionally biased region" description="Low complexity" evidence="1">
    <location>
        <begin position="1"/>
        <end position="17"/>
    </location>
</feature>
<gene>
    <name evidence="2" type="ORF">SERLADRAFT_437914</name>
</gene>
<protein>
    <submittedName>
        <fullName evidence="2">Uncharacterized protein</fullName>
    </submittedName>
</protein>
<organism>
    <name type="scientific">Serpula lacrymans var. lacrymans (strain S7.9)</name>
    <name type="common">Dry rot fungus</name>
    <dbReference type="NCBI Taxonomy" id="578457"/>
    <lineage>
        <taxon>Eukaryota</taxon>
        <taxon>Fungi</taxon>
        <taxon>Dikarya</taxon>
        <taxon>Basidiomycota</taxon>
        <taxon>Agaricomycotina</taxon>
        <taxon>Agaricomycetes</taxon>
        <taxon>Agaricomycetidae</taxon>
        <taxon>Boletales</taxon>
        <taxon>Coniophorineae</taxon>
        <taxon>Serpulaceae</taxon>
        <taxon>Serpula</taxon>
    </lineage>
</organism>
<dbReference type="RefSeq" id="XP_007318327.1">
    <property type="nucleotide sequence ID" value="XM_007318265.1"/>
</dbReference>
<dbReference type="AlphaFoldDB" id="F8NW51"/>
<dbReference type="KEGG" id="sla:SERLADRAFT_437914"/>
<sequence>MPPPSTHITPISPPISRFRSRSKRHTAPTFKHRNPFNPSSPIQNPGPEFMFNVQFAVGHPSARPPSHHSSSHKQENRHLPPEIKSKKTKHWDETRHTMISGVVVWVLKVVIIAISGGPGSVNTVCAVTHSSMPNPITVHGATQSVRALLSSESDLGGGGRDGRGQM</sequence>
<evidence type="ECO:0000256" key="1">
    <source>
        <dbReference type="SAM" id="MobiDB-lite"/>
    </source>
</evidence>
<evidence type="ECO:0000313" key="2">
    <source>
        <dbReference type="EMBL" id="EGO24308.1"/>
    </source>
</evidence>
<feature type="compositionally biased region" description="Basic and acidic residues" evidence="1">
    <location>
        <begin position="72"/>
        <end position="91"/>
    </location>
</feature>
<dbReference type="EMBL" id="GL945434">
    <property type="protein sequence ID" value="EGO24308.1"/>
    <property type="molecule type" value="Genomic_DNA"/>
</dbReference>
<proteinExistence type="predicted"/>
<dbReference type="GeneID" id="18814942"/>
<feature type="compositionally biased region" description="Basic residues" evidence="1">
    <location>
        <begin position="18"/>
        <end position="34"/>
    </location>
</feature>
<reference evidence="2" key="1">
    <citation type="submission" date="2011-04" db="EMBL/GenBank/DDBJ databases">
        <title>Evolution of plant cell wall degrading machinery underlies the functional diversity of forest fungi.</title>
        <authorList>
            <consortium name="US DOE Joint Genome Institute (JGI-PGF)"/>
            <person name="Eastwood D.C."/>
            <person name="Floudas D."/>
            <person name="Binder M."/>
            <person name="Majcherczyk A."/>
            <person name="Schneider P."/>
            <person name="Aerts A."/>
            <person name="Asiegbu F.O."/>
            <person name="Baker S.E."/>
            <person name="Barry K."/>
            <person name="Bendiksby M."/>
            <person name="Blumentritt M."/>
            <person name="Coutinho P.M."/>
            <person name="Cullen D."/>
            <person name="Cullen D."/>
            <person name="Gathman A."/>
            <person name="Goodell B."/>
            <person name="Henrissat B."/>
            <person name="Ihrmark K."/>
            <person name="Kauserud H."/>
            <person name="Kohler A."/>
            <person name="LaButti K."/>
            <person name="Lapidus A."/>
            <person name="Lavin J.L."/>
            <person name="Lee Y.-H."/>
            <person name="Lindquist E."/>
            <person name="Lilly W."/>
            <person name="Lucas S."/>
            <person name="Morin E."/>
            <person name="Murat C."/>
            <person name="Oguiza J.A."/>
            <person name="Park J."/>
            <person name="Pisabarro A.G."/>
            <person name="Riley R."/>
            <person name="Rosling A."/>
            <person name="Salamov A."/>
            <person name="Schmidt O."/>
            <person name="Schmutz J."/>
            <person name="Skrede I."/>
            <person name="Stenlid J."/>
            <person name="Wiebenga A."/>
            <person name="Xie X."/>
            <person name="Kues U."/>
            <person name="Hibbett D.S."/>
            <person name="Hoffmeister D."/>
            <person name="Hogberg N."/>
            <person name="Martin F."/>
            <person name="Grigoriev I.V."/>
            <person name="Watkinson S.C."/>
        </authorList>
    </citation>
    <scope>NUCLEOTIDE SEQUENCE</scope>
    <source>
        <strain evidence="2">S7.9</strain>
    </source>
</reference>